<proteinExistence type="predicted"/>
<keyword evidence="2" id="KW-1133">Transmembrane helix</keyword>
<protein>
    <submittedName>
        <fullName evidence="3">Uncharacterized protein</fullName>
    </submittedName>
</protein>
<organism evidence="3 4">
    <name type="scientific">Pythium oligandrum</name>
    <name type="common">Mycoparasitic fungus</name>
    <dbReference type="NCBI Taxonomy" id="41045"/>
    <lineage>
        <taxon>Eukaryota</taxon>
        <taxon>Sar</taxon>
        <taxon>Stramenopiles</taxon>
        <taxon>Oomycota</taxon>
        <taxon>Peronosporomycetes</taxon>
        <taxon>Pythiales</taxon>
        <taxon>Pythiaceae</taxon>
        <taxon>Pythium</taxon>
    </lineage>
</organism>
<dbReference type="InterPro" id="IPR032675">
    <property type="entry name" value="LRR_dom_sf"/>
</dbReference>
<evidence type="ECO:0000313" key="3">
    <source>
        <dbReference type="EMBL" id="TMW60835.1"/>
    </source>
</evidence>
<feature type="transmembrane region" description="Helical" evidence="2">
    <location>
        <begin position="115"/>
        <end position="134"/>
    </location>
</feature>
<feature type="transmembrane region" description="Helical" evidence="2">
    <location>
        <begin position="75"/>
        <end position="94"/>
    </location>
</feature>
<keyword evidence="2" id="KW-0472">Membrane</keyword>
<dbReference type="Proteomes" id="UP000794436">
    <property type="component" value="Unassembled WGS sequence"/>
</dbReference>
<feature type="region of interest" description="Disordered" evidence="1">
    <location>
        <begin position="193"/>
        <end position="220"/>
    </location>
</feature>
<keyword evidence="2" id="KW-0812">Transmembrane</keyword>
<evidence type="ECO:0000256" key="1">
    <source>
        <dbReference type="SAM" id="MobiDB-lite"/>
    </source>
</evidence>
<evidence type="ECO:0000313" key="4">
    <source>
        <dbReference type="Proteomes" id="UP000794436"/>
    </source>
</evidence>
<gene>
    <name evidence="3" type="ORF">Poli38472_000877</name>
</gene>
<dbReference type="OrthoDB" id="166440at2759"/>
<sequence>MTIKKGSKPQPQRKQRGIGVVVQTAQKGFRIWQSFGMRGKYFASGLIVREGVEAALQTIQASSSANQISNPFVNYSYAVLIFINCCSSYLYGFLFRADHVHRRLACVLTDLSLDFVWGTIMPVVVFMPYARLYLSRNEVGATSTVSTESVETEVEQMLVLSLKAFILSIFPFVSASGNIRGIKRLLEQAKSTARPQEENFQPTSEWQSTASQSEGAPHTFQDRLRRNRTVRVIRSYVKVWSLSHLVHALMVLFGVIILGISIASSNFIHRFEATPYDCQRRLRPWLSTKEACAGRVINCTKAGIQGQPAEIMAALEYFDEKTLSSLTFTECSALEFPSTMQRFKNLKALNVYNSAIVGWSEDFALTSSHLPSIQTVRLWYIDLQCSPEGLYRHPLSSSLEWLSLYDIDITGFVDEVGE</sequence>
<accession>A0A8K1CCX6</accession>
<dbReference type="SUPFAM" id="SSF52058">
    <property type="entry name" value="L domain-like"/>
    <property type="match status" value="1"/>
</dbReference>
<comment type="caution">
    <text evidence="3">The sequence shown here is derived from an EMBL/GenBank/DDBJ whole genome shotgun (WGS) entry which is preliminary data.</text>
</comment>
<dbReference type="AlphaFoldDB" id="A0A8K1CCX6"/>
<dbReference type="EMBL" id="SPLM01000108">
    <property type="protein sequence ID" value="TMW60835.1"/>
    <property type="molecule type" value="Genomic_DNA"/>
</dbReference>
<evidence type="ECO:0000256" key="2">
    <source>
        <dbReference type="SAM" id="Phobius"/>
    </source>
</evidence>
<feature type="transmembrane region" description="Helical" evidence="2">
    <location>
        <begin position="235"/>
        <end position="260"/>
    </location>
</feature>
<reference evidence="3" key="1">
    <citation type="submission" date="2019-03" db="EMBL/GenBank/DDBJ databases">
        <title>Long read genome sequence of the mycoparasitic Pythium oligandrum ATCC 38472 isolated from sugarbeet rhizosphere.</title>
        <authorList>
            <person name="Gaulin E."/>
        </authorList>
    </citation>
    <scope>NUCLEOTIDE SEQUENCE</scope>
    <source>
        <strain evidence="3">ATCC 38472_TT</strain>
    </source>
</reference>
<keyword evidence="4" id="KW-1185">Reference proteome</keyword>
<feature type="compositionally biased region" description="Polar residues" evidence="1">
    <location>
        <begin position="193"/>
        <end position="214"/>
    </location>
</feature>
<name>A0A8K1CCX6_PYTOL</name>
<dbReference type="Gene3D" id="3.80.10.10">
    <property type="entry name" value="Ribonuclease Inhibitor"/>
    <property type="match status" value="1"/>
</dbReference>